<keyword evidence="8" id="KW-1278">Translocase</keyword>
<evidence type="ECO:0000256" key="7">
    <source>
        <dbReference type="ARBA" id="ARBA00022840"/>
    </source>
</evidence>
<sequence>MDLALVPDVADEAWAKDPALQVISDAAGRMRVAVGWVRADSRRAVAVEEAVAKCEGVRVVHAYPRTGSVVVWYSPRRCDRSSVLAAIGDAAHVAAELIPARAPHSSEIRNADVLRMVIGGAALALLGVRRYVFARPPLLGPSGRLFATGVTVFTGYPFLRGALRSLRSGRAGTDALVSAATVASLVLRENVVALTVLWLLNIGEYLQDLTLRRTRRAISELLRGSQDTAWLRLDDGNEVQVPIDTVQIGDEVVVHDHVAIPVDGEVVDGDAVVNQSAITGENLPVSIVAGMHVHAGSVVVRGRLVVRASAVGNQTTIGRIITRVEEAQHDRAPIQTIGENFSRRFVPTSFIVSAITLAVTGDVRRAMTMLLIACPCAVGLATPTAISAAIGNGARRGILIKGGSHLEQAGRVDAIVFDKTGTLTVGRPVVTNIIALHKDWQPEQVLAYAASSEIHSRHPLAEAVIRSTEERHITIPPHEECEVLVGLGMRTWADGRTLLLGSPGLLRSEKVRVSKKASEWVDRLRRQAETPLLLAVDGTLVGLISLRDEVRPEAADVLTKLRANGIRRIVMLTGDHPDIAEVVAAELGIDEWRAEVMPEDKLAAVRELQDEGYIVGMVGDGINDAPALAAADIGIAMGLAGTDVAVETADVALANDDLHRLLDVRDLGARAVDVIRENYGMSIAVNAAGLIIGAGGALSPVLAAILHNASSVAVVANSSRLIRYRLDAPRDSGDRQRGEAGRSGSPRDK</sequence>
<evidence type="ECO:0000256" key="9">
    <source>
        <dbReference type="ARBA" id="ARBA00022989"/>
    </source>
</evidence>
<dbReference type="InterPro" id="IPR006121">
    <property type="entry name" value="HMA_dom"/>
</dbReference>
<proteinExistence type="inferred from homology"/>
<dbReference type="Gene3D" id="3.40.50.1000">
    <property type="entry name" value="HAD superfamily/HAD-like"/>
    <property type="match status" value="1"/>
</dbReference>
<dbReference type="InterPro" id="IPR059000">
    <property type="entry name" value="ATPase_P-type_domA"/>
</dbReference>
<dbReference type="EMBL" id="BLLA01000001">
    <property type="protein sequence ID" value="GFG97463.1"/>
    <property type="molecule type" value="Genomic_DNA"/>
</dbReference>
<dbReference type="NCBIfam" id="TIGR01511">
    <property type="entry name" value="ATPase-IB1_Cu"/>
    <property type="match status" value="1"/>
</dbReference>
<dbReference type="InterPro" id="IPR027256">
    <property type="entry name" value="P-typ_ATPase_IB"/>
</dbReference>
<dbReference type="NCBIfam" id="TIGR01525">
    <property type="entry name" value="ATPase-IB_hvy"/>
    <property type="match status" value="1"/>
</dbReference>
<comment type="subcellular location">
    <subcellularLocation>
        <location evidence="1">Cell membrane</location>
        <topology evidence="1">Multi-pass membrane protein</topology>
    </subcellularLocation>
</comment>
<protein>
    <submittedName>
        <fullName evidence="14">Putative manganese/zinc-exporting P-type ATPase</fullName>
    </submittedName>
</protein>
<keyword evidence="3 11" id="KW-1003">Cell membrane</keyword>
<evidence type="ECO:0000256" key="1">
    <source>
        <dbReference type="ARBA" id="ARBA00004651"/>
    </source>
</evidence>
<dbReference type="SUPFAM" id="SSF81653">
    <property type="entry name" value="Calcium ATPase, transduction domain A"/>
    <property type="match status" value="1"/>
</dbReference>
<dbReference type="PANTHER" id="PTHR43520">
    <property type="entry name" value="ATP7, ISOFORM B"/>
    <property type="match status" value="1"/>
</dbReference>
<dbReference type="AlphaFoldDB" id="A0A7I9Z959"/>
<keyword evidence="6 11" id="KW-0547">Nucleotide-binding</keyword>
<dbReference type="Proteomes" id="UP000465301">
    <property type="component" value="Unassembled WGS sequence"/>
</dbReference>
<gene>
    <name evidence="14" type="primary">ctpC_2</name>
    <name evidence="14" type="ORF">MTIM_33420</name>
</gene>
<organism evidence="14 15">
    <name type="scientific">Mycobacterium timonense</name>
    <dbReference type="NCBI Taxonomy" id="701043"/>
    <lineage>
        <taxon>Bacteria</taxon>
        <taxon>Bacillati</taxon>
        <taxon>Actinomycetota</taxon>
        <taxon>Actinomycetes</taxon>
        <taxon>Mycobacteriales</taxon>
        <taxon>Mycobacteriaceae</taxon>
        <taxon>Mycobacterium</taxon>
        <taxon>Mycobacterium avium complex (MAC)</taxon>
    </lineage>
</organism>
<dbReference type="SFLD" id="SFLDS00003">
    <property type="entry name" value="Haloacid_Dehalogenase"/>
    <property type="match status" value="1"/>
</dbReference>
<evidence type="ECO:0000313" key="15">
    <source>
        <dbReference type="Proteomes" id="UP000465301"/>
    </source>
</evidence>
<dbReference type="SFLD" id="SFLDF00027">
    <property type="entry name" value="p-type_atpase"/>
    <property type="match status" value="1"/>
</dbReference>
<dbReference type="GO" id="GO:0055070">
    <property type="term" value="P:copper ion homeostasis"/>
    <property type="evidence" value="ECO:0007669"/>
    <property type="project" value="TreeGrafter"/>
</dbReference>
<evidence type="ECO:0000256" key="11">
    <source>
        <dbReference type="RuleBase" id="RU362081"/>
    </source>
</evidence>
<evidence type="ECO:0000256" key="5">
    <source>
        <dbReference type="ARBA" id="ARBA00022723"/>
    </source>
</evidence>
<name>A0A7I9Z959_9MYCO</name>
<dbReference type="GO" id="GO:0016887">
    <property type="term" value="F:ATP hydrolysis activity"/>
    <property type="evidence" value="ECO:0007669"/>
    <property type="project" value="InterPro"/>
</dbReference>
<keyword evidence="10" id="KW-0472">Membrane</keyword>
<dbReference type="Gene3D" id="2.70.150.10">
    <property type="entry name" value="Calcium-transporting ATPase, cytoplasmic transduction domain A"/>
    <property type="match status" value="1"/>
</dbReference>
<dbReference type="CDD" id="cd02079">
    <property type="entry name" value="P-type_ATPase_HM"/>
    <property type="match status" value="1"/>
</dbReference>
<keyword evidence="5 11" id="KW-0479">Metal-binding</keyword>
<dbReference type="PANTHER" id="PTHR43520:SF8">
    <property type="entry name" value="P-TYPE CU(+) TRANSPORTER"/>
    <property type="match status" value="1"/>
</dbReference>
<evidence type="ECO:0000259" key="13">
    <source>
        <dbReference type="PROSITE" id="PS50846"/>
    </source>
</evidence>
<dbReference type="RefSeq" id="WP_163711768.1">
    <property type="nucleotide sequence ID" value="NZ_BLLA01000001.1"/>
</dbReference>
<accession>A0A7I9Z959</accession>
<keyword evidence="9" id="KW-1133">Transmembrane helix</keyword>
<dbReference type="Pfam" id="PF00702">
    <property type="entry name" value="Hydrolase"/>
    <property type="match status" value="1"/>
</dbReference>
<dbReference type="InterPro" id="IPR023299">
    <property type="entry name" value="ATPase_P-typ_cyto_dom_N"/>
</dbReference>
<evidence type="ECO:0000256" key="8">
    <source>
        <dbReference type="ARBA" id="ARBA00022967"/>
    </source>
</evidence>
<dbReference type="PROSITE" id="PS50846">
    <property type="entry name" value="HMA_2"/>
    <property type="match status" value="1"/>
</dbReference>
<dbReference type="InterPro" id="IPR018303">
    <property type="entry name" value="ATPase_P-typ_P_site"/>
</dbReference>
<dbReference type="InterPro" id="IPR023214">
    <property type="entry name" value="HAD_sf"/>
</dbReference>
<evidence type="ECO:0000313" key="14">
    <source>
        <dbReference type="EMBL" id="GFG97463.1"/>
    </source>
</evidence>
<dbReference type="InterPro" id="IPR008250">
    <property type="entry name" value="ATPase_P-typ_transduc_dom_A_sf"/>
</dbReference>
<dbReference type="InterPro" id="IPR036412">
    <property type="entry name" value="HAD-like_sf"/>
</dbReference>
<dbReference type="InterPro" id="IPR023298">
    <property type="entry name" value="ATPase_P-typ_TM_dom_sf"/>
</dbReference>
<evidence type="ECO:0000256" key="3">
    <source>
        <dbReference type="ARBA" id="ARBA00022475"/>
    </source>
</evidence>
<evidence type="ECO:0000256" key="4">
    <source>
        <dbReference type="ARBA" id="ARBA00022692"/>
    </source>
</evidence>
<feature type="region of interest" description="Disordered" evidence="12">
    <location>
        <begin position="727"/>
        <end position="749"/>
    </location>
</feature>
<dbReference type="SUPFAM" id="SSF81665">
    <property type="entry name" value="Calcium ATPase, transmembrane domain M"/>
    <property type="match status" value="1"/>
</dbReference>
<comment type="caution">
    <text evidence="14">The sequence shown here is derived from an EMBL/GenBank/DDBJ whole genome shotgun (WGS) entry which is preliminary data.</text>
</comment>
<feature type="domain" description="HMA" evidence="13">
    <location>
        <begin position="28"/>
        <end position="95"/>
    </location>
</feature>
<keyword evidence="15" id="KW-1185">Reference proteome</keyword>
<evidence type="ECO:0000256" key="12">
    <source>
        <dbReference type="SAM" id="MobiDB-lite"/>
    </source>
</evidence>
<evidence type="ECO:0000256" key="2">
    <source>
        <dbReference type="ARBA" id="ARBA00006024"/>
    </source>
</evidence>
<keyword evidence="7 11" id="KW-0067">ATP-binding</keyword>
<evidence type="ECO:0000256" key="6">
    <source>
        <dbReference type="ARBA" id="ARBA00022741"/>
    </source>
</evidence>
<dbReference type="Gene3D" id="3.40.1110.10">
    <property type="entry name" value="Calcium-transporting ATPase, cytoplasmic domain N"/>
    <property type="match status" value="1"/>
</dbReference>
<evidence type="ECO:0000256" key="10">
    <source>
        <dbReference type="ARBA" id="ARBA00023136"/>
    </source>
</evidence>
<dbReference type="SUPFAM" id="SSF56784">
    <property type="entry name" value="HAD-like"/>
    <property type="match status" value="1"/>
</dbReference>
<dbReference type="PRINTS" id="PR00119">
    <property type="entry name" value="CATATPASE"/>
</dbReference>
<dbReference type="GO" id="GO:0005507">
    <property type="term" value="F:copper ion binding"/>
    <property type="evidence" value="ECO:0007669"/>
    <property type="project" value="TreeGrafter"/>
</dbReference>
<comment type="similarity">
    <text evidence="2 11">Belongs to the cation transport ATPase (P-type) (TC 3.A.3) family. Type IB subfamily.</text>
</comment>
<dbReference type="NCBIfam" id="TIGR01494">
    <property type="entry name" value="ATPase_P-type"/>
    <property type="match status" value="1"/>
</dbReference>
<reference evidence="14 15" key="1">
    <citation type="journal article" date="2019" name="Emerg. Microbes Infect.">
        <title>Comprehensive subspecies identification of 175 nontuberculous mycobacteria species based on 7547 genomic profiles.</title>
        <authorList>
            <person name="Matsumoto Y."/>
            <person name="Kinjo T."/>
            <person name="Motooka D."/>
            <person name="Nabeya D."/>
            <person name="Jung N."/>
            <person name="Uechi K."/>
            <person name="Horii T."/>
            <person name="Iida T."/>
            <person name="Fujita J."/>
            <person name="Nakamura S."/>
        </authorList>
    </citation>
    <scope>NUCLEOTIDE SEQUENCE [LARGE SCALE GENOMIC DNA]</scope>
    <source>
        <strain evidence="14 15">JCM 30726</strain>
    </source>
</reference>
<dbReference type="GO" id="GO:0005524">
    <property type="term" value="F:ATP binding"/>
    <property type="evidence" value="ECO:0007669"/>
    <property type="project" value="UniProtKB-UniRule"/>
</dbReference>
<dbReference type="SFLD" id="SFLDG00002">
    <property type="entry name" value="C1.7:_P-type_atpase_like"/>
    <property type="match status" value="1"/>
</dbReference>
<dbReference type="InterPro" id="IPR001757">
    <property type="entry name" value="P_typ_ATPase"/>
</dbReference>
<keyword evidence="4" id="KW-0812">Transmembrane</keyword>
<dbReference type="GO" id="GO:0005886">
    <property type="term" value="C:plasma membrane"/>
    <property type="evidence" value="ECO:0007669"/>
    <property type="project" value="UniProtKB-SubCell"/>
</dbReference>
<dbReference type="GO" id="GO:0043682">
    <property type="term" value="F:P-type divalent copper transporter activity"/>
    <property type="evidence" value="ECO:0007669"/>
    <property type="project" value="TreeGrafter"/>
</dbReference>
<dbReference type="PROSITE" id="PS00154">
    <property type="entry name" value="ATPASE_E1_E2"/>
    <property type="match status" value="1"/>
</dbReference>
<dbReference type="InterPro" id="IPR044492">
    <property type="entry name" value="P_typ_ATPase_HD_dom"/>
</dbReference>
<dbReference type="Pfam" id="PF00122">
    <property type="entry name" value="E1-E2_ATPase"/>
    <property type="match status" value="1"/>
</dbReference>